<dbReference type="EMBL" id="UINC01000625">
    <property type="protein sequence ID" value="SUZ58533.1"/>
    <property type="molecule type" value="Genomic_DNA"/>
</dbReference>
<organism evidence="1">
    <name type="scientific">marine metagenome</name>
    <dbReference type="NCBI Taxonomy" id="408172"/>
    <lineage>
        <taxon>unclassified sequences</taxon>
        <taxon>metagenomes</taxon>
        <taxon>ecological metagenomes</taxon>
    </lineage>
</organism>
<gene>
    <name evidence="1" type="ORF">METZ01_LOCUS11387</name>
</gene>
<proteinExistence type="predicted"/>
<name>A0A381NYL0_9ZZZZ</name>
<sequence length="93" mass="10420">MLYKIVPFLIWFHRFSTLVGKVKVPLLKDVLPEKRTKSQLQPSGLALLILLPGALLQIDLLVRIGEICSMAASGWLGLNLLYAIRQKPVPNDQ</sequence>
<dbReference type="AlphaFoldDB" id="A0A381NYL0"/>
<reference evidence="1" key="1">
    <citation type="submission" date="2018-05" db="EMBL/GenBank/DDBJ databases">
        <authorList>
            <person name="Lanie J.A."/>
            <person name="Ng W.-L."/>
            <person name="Kazmierczak K.M."/>
            <person name="Andrzejewski T.M."/>
            <person name="Davidsen T.M."/>
            <person name="Wayne K.J."/>
            <person name="Tettelin H."/>
            <person name="Glass J.I."/>
            <person name="Rusch D."/>
            <person name="Podicherti R."/>
            <person name="Tsui H.-C.T."/>
            <person name="Winkler M.E."/>
        </authorList>
    </citation>
    <scope>NUCLEOTIDE SEQUENCE</scope>
</reference>
<accession>A0A381NYL0</accession>
<protein>
    <submittedName>
        <fullName evidence="1">Uncharacterized protein</fullName>
    </submittedName>
</protein>
<evidence type="ECO:0000313" key="1">
    <source>
        <dbReference type="EMBL" id="SUZ58533.1"/>
    </source>
</evidence>